<evidence type="ECO:0000313" key="3">
    <source>
        <dbReference type="Proteomes" id="UP000681356"/>
    </source>
</evidence>
<dbReference type="InterPro" id="IPR036291">
    <property type="entry name" value="NAD(P)-bd_dom_sf"/>
</dbReference>
<dbReference type="RefSeq" id="WP_212537027.1">
    <property type="nucleotide sequence ID" value="NZ_JAGTUU010000005.1"/>
</dbReference>
<dbReference type="PANTHER" id="PTHR12126">
    <property type="entry name" value="NADH-UBIQUINONE OXIDOREDUCTASE 39 KDA SUBUNIT-RELATED"/>
    <property type="match status" value="1"/>
</dbReference>
<accession>A0A8J8B7F5</accession>
<proteinExistence type="predicted"/>
<dbReference type="InterPro" id="IPR051207">
    <property type="entry name" value="ComplexI_NDUFA9_subunit"/>
</dbReference>
<name>A0A8J8B7F5_9RHOB</name>
<dbReference type="SUPFAM" id="SSF51735">
    <property type="entry name" value="NAD(P)-binding Rossmann-fold domains"/>
    <property type="match status" value="1"/>
</dbReference>
<dbReference type="EMBL" id="JAGTUU010000005">
    <property type="protein sequence ID" value="MBS0125056.1"/>
    <property type="molecule type" value="Genomic_DNA"/>
</dbReference>
<dbReference type="PANTHER" id="PTHR12126:SF11">
    <property type="entry name" value="NADH DEHYDROGENASE [UBIQUINONE] 1 ALPHA SUBCOMPLEX SUBUNIT 9, MITOCHONDRIAL"/>
    <property type="match status" value="1"/>
</dbReference>
<gene>
    <name evidence="2" type="ORF">KB874_13235</name>
</gene>
<dbReference type="InterPro" id="IPR016040">
    <property type="entry name" value="NAD(P)-bd_dom"/>
</dbReference>
<dbReference type="AlphaFoldDB" id="A0A8J8B7F5"/>
<dbReference type="GO" id="GO:0044877">
    <property type="term" value="F:protein-containing complex binding"/>
    <property type="evidence" value="ECO:0007669"/>
    <property type="project" value="TreeGrafter"/>
</dbReference>
<dbReference type="Pfam" id="PF13460">
    <property type="entry name" value="NAD_binding_10"/>
    <property type="match status" value="1"/>
</dbReference>
<dbReference type="CDD" id="cd05243">
    <property type="entry name" value="SDR_a5"/>
    <property type="match status" value="1"/>
</dbReference>
<evidence type="ECO:0000259" key="1">
    <source>
        <dbReference type="Pfam" id="PF13460"/>
    </source>
</evidence>
<keyword evidence="3" id="KW-1185">Reference proteome</keyword>
<protein>
    <submittedName>
        <fullName evidence="2">SDR family oxidoreductase</fullName>
    </submittedName>
</protein>
<dbReference type="Gene3D" id="3.40.50.720">
    <property type="entry name" value="NAD(P)-binding Rossmann-like Domain"/>
    <property type="match status" value="1"/>
</dbReference>
<dbReference type="Proteomes" id="UP000681356">
    <property type="component" value="Unassembled WGS sequence"/>
</dbReference>
<organism evidence="2 3">
    <name type="scientific">Thetidibacter halocola</name>
    <dbReference type="NCBI Taxonomy" id="2827239"/>
    <lineage>
        <taxon>Bacteria</taxon>
        <taxon>Pseudomonadati</taxon>
        <taxon>Pseudomonadota</taxon>
        <taxon>Alphaproteobacteria</taxon>
        <taxon>Rhodobacterales</taxon>
        <taxon>Roseobacteraceae</taxon>
        <taxon>Thetidibacter</taxon>
    </lineage>
</organism>
<comment type="caution">
    <text evidence="2">The sequence shown here is derived from an EMBL/GenBank/DDBJ whole genome shotgun (WGS) entry which is preliminary data.</text>
</comment>
<sequence>MQRVFIAGATGYLGRYLCAEYRRRGWHVTALVRRHAPAGDLAADTLVEAEATRPDEIAGVMEGIDLTVSALGITRQADGLGYREVDYGANLILLREAERAGVQRFAYVHVLNAKAMRHVPLVAAKADFVDALLASSMASTVIAPSGYFSDMEEFLAMARSGWVWLFGSGAPRINPIHGADLAVAIAEATQGGRAWLDVGGPGVLTQTGIARLAFAALGREPRITYLPDVFRKAALTVLPWVTPRRVHGPAQFFLTAMALDMVGETHGDRSLAEHFRGLAAVDQFRNEQGSRK</sequence>
<reference evidence="2" key="1">
    <citation type="submission" date="2021-04" db="EMBL/GenBank/DDBJ databases">
        <authorList>
            <person name="Yoon J."/>
        </authorList>
    </citation>
    <scope>NUCLEOTIDE SEQUENCE</scope>
    <source>
        <strain evidence="2">KMU-90</strain>
    </source>
</reference>
<evidence type="ECO:0000313" key="2">
    <source>
        <dbReference type="EMBL" id="MBS0125056.1"/>
    </source>
</evidence>
<feature type="domain" description="NAD(P)-binding" evidence="1">
    <location>
        <begin position="8"/>
        <end position="144"/>
    </location>
</feature>